<dbReference type="InterPro" id="IPR003660">
    <property type="entry name" value="HAMP_dom"/>
</dbReference>
<evidence type="ECO:0000256" key="7">
    <source>
        <dbReference type="ARBA" id="ARBA00022777"/>
    </source>
</evidence>
<comment type="catalytic activity">
    <reaction evidence="1">
        <text>ATP + protein L-histidine = ADP + protein N-phospho-L-histidine.</text>
        <dbReference type="EC" id="2.7.13.3"/>
    </reaction>
</comment>
<dbReference type="SUPFAM" id="SSF55874">
    <property type="entry name" value="ATPase domain of HSP90 chaperone/DNA topoisomerase II/histidine kinase"/>
    <property type="match status" value="1"/>
</dbReference>
<feature type="domain" description="HAMP" evidence="13">
    <location>
        <begin position="201"/>
        <end position="254"/>
    </location>
</feature>
<keyword evidence="5" id="KW-0808">Transferase</keyword>
<evidence type="ECO:0000256" key="3">
    <source>
        <dbReference type="ARBA" id="ARBA00012438"/>
    </source>
</evidence>
<gene>
    <name evidence="14" type="ORF">KZJ38_32950</name>
</gene>
<keyword evidence="15" id="KW-1185">Reference proteome</keyword>
<keyword evidence="4" id="KW-0597">Phosphoprotein</keyword>
<dbReference type="SMART" id="SM00304">
    <property type="entry name" value="HAMP"/>
    <property type="match status" value="1"/>
</dbReference>
<evidence type="ECO:0000256" key="9">
    <source>
        <dbReference type="ARBA" id="ARBA00023012"/>
    </source>
</evidence>
<dbReference type="Gene3D" id="1.10.287.130">
    <property type="match status" value="1"/>
</dbReference>
<dbReference type="Gene3D" id="6.10.340.10">
    <property type="match status" value="1"/>
</dbReference>
<dbReference type="InterPro" id="IPR003661">
    <property type="entry name" value="HisK_dim/P_dom"/>
</dbReference>
<proteinExistence type="predicted"/>
<dbReference type="InterPro" id="IPR003594">
    <property type="entry name" value="HATPase_dom"/>
</dbReference>
<evidence type="ECO:0000256" key="1">
    <source>
        <dbReference type="ARBA" id="ARBA00000085"/>
    </source>
</evidence>
<protein>
    <recommendedName>
        <fullName evidence="3">histidine kinase</fullName>
        <ecNumber evidence="3">2.7.13.3</ecNumber>
    </recommendedName>
</protein>
<feature type="domain" description="Histidine kinase" evidence="12">
    <location>
        <begin position="262"/>
        <end position="499"/>
    </location>
</feature>
<keyword evidence="7" id="KW-0418">Kinase</keyword>
<dbReference type="Pfam" id="PF00672">
    <property type="entry name" value="HAMP"/>
    <property type="match status" value="1"/>
</dbReference>
<evidence type="ECO:0000256" key="11">
    <source>
        <dbReference type="SAM" id="Phobius"/>
    </source>
</evidence>
<dbReference type="InterPro" id="IPR036097">
    <property type="entry name" value="HisK_dim/P_sf"/>
</dbReference>
<dbReference type="RefSeq" id="WP_219801212.1">
    <property type="nucleotide sequence ID" value="NZ_CP080096.1"/>
</dbReference>
<comment type="subcellular location">
    <subcellularLocation>
        <location evidence="2">Membrane</location>
    </subcellularLocation>
</comment>
<dbReference type="Pfam" id="PF21085">
    <property type="entry name" value="CusS"/>
    <property type="match status" value="1"/>
</dbReference>
<dbReference type="EC" id="2.7.13.3" evidence="3"/>
<dbReference type="SUPFAM" id="SSF47384">
    <property type="entry name" value="Homodimeric domain of signal transducing histidine kinase"/>
    <property type="match status" value="1"/>
</dbReference>
<dbReference type="InterPro" id="IPR036890">
    <property type="entry name" value="HATPase_C_sf"/>
</dbReference>
<dbReference type="Pfam" id="PF02518">
    <property type="entry name" value="HATPase_c"/>
    <property type="match status" value="1"/>
</dbReference>
<evidence type="ECO:0000256" key="10">
    <source>
        <dbReference type="ARBA" id="ARBA00023136"/>
    </source>
</evidence>
<evidence type="ECO:0000256" key="8">
    <source>
        <dbReference type="ARBA" id="ARBA00022989"/>
    </source>
</evidence>
<evidence type="ECO:0000259" key="13">
    <source>
        <dbReference type="PROSITE" id="PS50885"/>
    </source>
</evidence>
<dbReference type="Gene3D" id="3.30.565.10">
    <property type="entry name" value="Histidine kinase-like ATPase, C-terminal domain"/>
    <property type="match status" value="1"/>
</dbReference>
<name>A0ABX8UY49_9BURK</name>
<keyword evidence="10 11" id="KW-0472">Membrane</keyword>
<evidence type="ECO:0000259" key="12">
    <source>
        <dbReference type="PROSITE" id="PS50109"/>
    </source>
</evidence>
<dbReference type="InterPro" id="IPR050428">
    <property type="entry name" value="TCS_sensor_his_kinase"/>
</dbReference>
<dbReference type="CDD" id="cd00082">
    <property type="entry name" value="HisKA"/>
    <property type="match status" value="1"/>
</dbReference>
<dbReference type="InterPro" id="IPR005467">
    <property type="entry name" value="His_kinase_dom"/>
</dbReference>
<sequence length="500" mass="54202">MQSARLTAGRSLTTTLALAFAGTTIAVFALVGSVLYFALERQITQQDDDEIVLAARHTRRLANELRSFDDVRAHADRLTSQVLGNTALSMDVRDAHGNTLFSHNTEGGATSMVEPLVATQHVPQAARITGTAIVETQQGSRMPVRGLATDATLADGSAVTIVIARDMTDRWLLLDHYRDRLYGAGFGGMLLAFLMSWMLVHESLRPLRELAAHAAAITVDRLHARMKIDNAPRELAAVIASLNAMLDRLAGGFQRMSQYTADLAHDMRTPLANLRGSTEVALSRPRDAGEYQALLESNLEECERLSRMIESVLFLARAEHPQFVTRMKTLDAHSELARVADYFEGIADDAGVKVRVASTAPVAGGTGGTGKSGRQSVGSEVRADAELFRRAVSNLLANAIRHTPRGKEITLSAQAQPASGDLRVTVANEGSRIDPSLLERVFDRFYRADPSRHNAPAGPASTGLGLAIVRTIMELHGGSAYAESDETSTRFILVFPLERK</sequence>
<dbReference type="CDD" id="cd00075">
    <property type="entry name" value="HATPase"/>
    <property type="match status" value="1"/>
</dbReference>
<evidence type="ECO:0000256" key="2">
    <source>
        <dbReference type="ARBA" id="ARBA00004370"/>
    </source>
</evidence>
<keyword evidence="6 11" id="KW-0812">Transmembrane</keyword>
<reference evidence="14 15" key="1">
    <citation type="submission" date="2021-07" db="EMBL/GenBank/DDBJ databases">
        <title>Paraburkholderia edwinii protects Aspergillus sp. from phenazines by acting as a toxin sponge.</title>
        <authorList>
            <person name="Dahlstrom K.M."/>
            <person name="Newman D.K."/>
        </authorList>
    </citation>
    <scope>NUCLEOTIDE SEQUENCE [LARGE SCALE GENOMIC DNA]</scope>
    <source>
        <strain evidence="14 15">Pe01</strain>
    </source>
</reference>
<dbReference type="PROSITE" id="PS50885">
    <property type="entry name" value="HAMP"/>
    <property type="match status" value="1"/>
</dbReference>
<dbReference type="InterPro" id="IPR004358">
    <property type="entry name" value="Sig_transdc_His_kin-like_C"/>
</dbReference>
<dbReference type="EMBL" id="CP080096">
    <property type="protein sequence ID" value="QYD71783.1"/>
    <property type="molecule type" value="Genomic_DNA"/>
</dbReference>
<evidence type="ECO:0000313" key="14">
    <source>
        <dbReference type="EMBL" id="QYD71783.1"/>
    </source>
</evidence>
<feature type="transmembrane region" description="Helical" evidence="11">
    <location>
        <begin position="16"/>
        <end position="39"/>
    </location>
</feature>
<evidence type="ECO:0000256" key="4">
    <source>
        <dbReference type="ARBA" id="ARBA00022553"/>
    </source>
</evidence>
<dbReference type="PROSITE" id="PS50109">
    <property type="entry name" value="HIS_KIN"/>
    <property type="match status" value="1"/>
</dbReference>
<evidence type="ECO:0000256" key="6">
    <source>
        <dbReference type="ARBA" id="ARBA00022692"/>
    </source>
</evidence>
<organism evidence="14 15">
    <name type="scientific">Paraburkholderia edwinii</name>
    <dbReference type="NCBI Taxonomy" id="2861782"/>
    <lineage>
        <taxon>Bacteria</taxon>
        <taxon>Pseudomonadati</taxon>
        <taxon>Pseudomonadota</taxon>
        <taxon>Betaproteobacteria</taxon>
        <taxon>Burkholderiales</taxon>
        <taxon>Burkholderiaceae</taxon>
        <taxon>Paraburkholderia</taxon>
    </lineage>
</organism>
<dbReference type="SMART" id="SM00387">
    <property type="entry name" value="HATPase_c"/>
    <property type="match status" value="1"/>
</dbReference>
<keyword evidence="8 11" id="KW-1133">Transmembrane helix</keyword>
<dbReference type="PRINTS" id="PR00344">
    <property type="entry name" value="BCTRLSENSOR"/>
</dbReference>
<evidence type="ECO:0000313" key="15">
    <source>
        <dbReference type="Proteomes" id="UP000826462"/>
    </source>
</evidence>
<dbReference type="SMART" id="SM00388">
    <property type="entry name" value="HisKA"/>
    <property type="match status" value="1"/>
</dbReference>
<dbReference type="CDD" id="cd06225">
    <property type="entry name" value="HAMP"/>
    <property type="match status" value="1"/>
</dbReference>
<dbReference type="PANTHER" id="PTHR45436">
    <property type="entry name" value="SENSOR HISTIDINE KINASE YKOH"/>
    <property type="match status" value="1"/>
</dbReference>
<accession>A0ABX8UY49</accession>
<dbReference type="InterPro" id="IPR048590">
    <property type="entry name" value="CusS-like_sensor"/>
</dbReference>
<evidence type="ECO:0000256" key="5">
    <source>
        <dbReference type="ARBA" id="ARBA00022679"/>
    </source>
</evidence>
<keyword evidence="9" id="KW-0902">Two-component regulatory system</keyword>
<dbReference type="PANTHER" id="PTHR45436:SF3">
    <property type="entry name" value="SENSOR HISTIDINE KINASE HPRS"/>
    <property type="match status" value="1"/>
</dbReference>
<dbReference type="Pfam" id="PF00512">
    <property type="entry name" value="HisKA"/>
    <property type="match status" value="1"/>
</dbReference>
<dbReference type="Proteomes" id="UP000826462">
    <property type="component" value="Chromosome 2"/>
</dbReference>
<feature type="transmembrane region" description="Helical" evidence="11">
    <location>
        <begin position="181"/>
        <end position="200"/>
    </location>
</feature>